<reference evidence="1" key="1">
    <citation type="submission" date="2023-05" db="EMBL/GenBank/DDBJ databases">
        <authorList>
            <person name="Stuckert A."/>
        </authorList>
    </citation>
    <scope>NUCLEOTIDE SEQUENCE</scope>
</reference>
<keyword evidence="2" id="KW-1185">Reference proteome</keyword>
<feature type="non-terminal residue" evidence="1">
    <location>
        <position position="1"/>
    </location>
</feature>
<dbReference type="EMBL" id="CATNWA010019223">
    <property type="protein sequence ID" value="CAI9612076.1"/>
    <property type="molecule type" value="Genomic_DNA"/>
</dbReference>
<evidence type="ECO:0000313" key="2">
    <source>
        <dbReference type="Proteomes" id="UP001162483"/>
    </source>
</evidence>
<accession>A0ABN9GWX9</accession>
<gene>
    <name evidence="1" type="ORF">SPARVUS_LOCUS14644388</name>
</gene>
<evidence type="ECO:0000313" key="1">
    <source>
        <dbReference type="EMBL" id="CAI9612076.1"/>
    </source>
</evidence>
<sequence>CPSCSVPGNVLQPMLASVFWVPFPATSGRTGGTKLAGNFNILKVTFTKFTKIT</sequence>
<name>A0ABN9GWX9_9NEOB</name>
<proteinExistence type="predicted"/>
<comment type="caution">
    <text evidence="1">The sequence shown here is derived from an EMBL/GenBank/DDBJ whole genome shotgun (WGS) entry which is preliminary data.</text>
</comment>
<organism evidence="1 2">
    <name type="scientific">Staurois parvus</name>
    <dbReference type="NCBI Taxonomy" id="386267"/>
    <lineage>
        <taxon>Eukaryota</taxon>
        <taxon>Metazoa</taxon>
        <taxon>Chordata</taxon>
        <taxon>Craniata</taxon>
        <taxon>Vertebrata</taxon>
        <taxon>Euteleostomi</taxon>
        <taxon>Amphibia</taxon>
        <taxon>Batrachia</taxon>
        <taxon>Anura</taxon>
        <taxon>Neobatrachia</taxon>
        <taxon>Ranoidea</taxon>
        <taxon>Ranidae</taxon>
        <taxon>Staurois</taxon>
    </lineage>
</organism>
<dbReference type="Proteomes" id="UP001162483">
    <property type="component" value="Unassembled WGS sequence"/>
</dbReference>
<protein>
    <submittedName>
        <fullName evidence="1">Uncharacterized protein</fullName>
    </submittedName>
</protein>